<dbReference type="InterPro" id="IPR011989">
    <property type="entry name" value="ARM-like"/>
</dbReference>
<evidence type="ECO:0008006" key="3">
    <source>
        <dbReference type="Google" id="ProtNLM"/>
    </source>
</evidence>
<name>A0A2M8P1K4_9CHLR</name>
<sequence length="143" mass="16297">MLEELLERLKHPDQWVRVETLRILAMVEETRALPAIAEVYRNDPEAGVRQVASWAGQIIYAAKRRTQSQSAVAPSPPPDRQEALLRSLIEKDHRTYDQMQIALQQEELIEAQRKAAFTPLPPSHAPLDLMRLLDAGLSEDFFS</sequence>
<evidence type="ECO:0000313" key="1">
    <source>
        <dbReference type="EMBL" id="PJF31435.1"/>
    </source>
</evidence>
<dbReference type="Proteomes" id="UP000228921">
    <property type="component" value="Unassembled WGS sequence"/>
</dbReference>
<evidence type="ECO:0000313" key="2">
    <source>
        <dbReference type="Proteomes" id="UP000228921"/>
    </source>
</evidence>
<dbReference type="AlphaFoldDB" id="A0A2M8P1K4"/>
<gene>
    <name evidence="1" type="ORF">CUN51_03640</name>
</gene>
<protein>
    <recommendedName>
        <fullName evidence="3">HEAT repeat domain-containing protein</fullName>
    </recommendedName>
</protein>
<dbReference type="InterPro" id="IPR016024">
    <property type="entry name" value="ARM-type_fold"/>
</dbReference>
<dbReference type="EMBL" id="PGTK01000003">
    <property type="protein sequence ID" value="PJF31435.1"/>
    <property type="molecule type" value="Genomic_DNA"/>
</dbReference>
<dbReference type="Gene3D" id="1.25.10.10">
    <property type="entry name" value="Leucine-rich Repeat Variant"/>
    <property type="match status" value="1"/>
</dbReference>
<organism evidence="1 2">
    <name type="scientific">Candidatus Thermofonsia Clade 1 bacterium</name>
    <dbReference type="NCBI Taxonomy" id="2364210"/>
    <lineage>
        <taxon>Bacteria</taxon>
        <taxon>Bacillati</taxon>
        <taxon>Chloroflexota</taxon>
        <taxon>Candidatus Thermofontia</taxon>
        <taxon>Candidatus Thermofonsia Clade 1</taxon>
    </lineage>
</organism>
<reference evidence="1 2" key="1">
    <citation type="submission" date="2017-11" db="EMBL/GenBank/DDBJ databases">
        <title>Evolution of Phototrophy in the Chloroflexi Phylum Driven by Horizontal Gene Transfer.</title>
        <authorList>
            <person name="Ward L.M."/>
            <person name="Hemp J."/>
            <person name="Shih P.M."/>
            <person name="Mcglynn S.E."/>
            <person name="Fischer W."/>
        </authorList>
    </citation>
    <scope>NUCLEOTIDE SEQUENCE [LARGE SCALE GENOMIC DNA]</scope>
    <source>
        <strain evidence="1">CP2_2F</strain>
    </source>
</reference>
<accession>A0A2M8P1K4</accession>
<dbReference type="Pfam" id="PF13646">
    <property type="entry name" value="HEAT_2"/>
    <property type="match status" value="1"/>
</dbReference>
<proteinExistence type="predicted"/>
<comment type="caution">
    <text evidence="1">The sequence shown here is derived from an EMBL/GenBank/DDBJ whole genome shotgun (WGS) entry which is preliminary data.</text>
</comment>
<dbReference type="SUPFAM" id="SSF48371">
    <property type="entry name" value="ARM repeat"/>
    <property type="match status" value="1"/>
</dbReference>